<evidence type="ECO:0000256" key="2">
    <source>
        <dbReference type="SAM" id="SignalP"/>
    </source>
</evidence>
<feature type="signal peptide" evidence="2">
    <location>
        <begin position="1"/>
        <end position="25"/>
    </location>
</feature>
<reference evidence="3" key="1">
    <citation type="submission" date="2024-05" db="EMBL/GenBank/DDBJ databases">
        <authorList>
            <person name="Cai S.Y."/>
            <person name="Jin L.M."/>
            <person name="Li H.R."/>
        </authorList>
    </citation>
    <scope>NUCLEOTIDE SEQUENCE</scope>
    <source>
        <strain evidence="3">A5-74</strain>
    </source>
</reference>
<dbReference type="EMBL" id="CP159218">
    <property type="protein sequence ID" value="XCG64100.1"/>
    <property type="molecule type" value="Genomic_DNA"/>
</dbReference>
<evidence type="ECO:0000256" key="1">
    <source>
        <dbReference type="SAM" id="MobiDB-lite"/>
    </source>
</evidence>
<accession>A0AAU8DS38</accession>
<feature type="compositionally biased region" description="Low complexity" evidence="1">
    <location>
        <begin position="38"/>
        <end position="49"/>
    </location>
</feature>
<gene>
    <name evidence="3" type="ORF">ABLG96_01775</name>
</gene>
<protein>
    <recommendedName>
        <fullName evidence="4">Lipoprotein</fullName>
    </recommendedName>
</protein>
<keyword evidence="2" id="KW-0732">Signal</keyword>
<feature type="region of interest" description="Disordered" evidence="1">
    <location>
        <begin position="25"/>
        <end position="50"/>
    </location>
</feature>
<sequence length="494" mass="51024">MRTNRAVIAAAITLFAVAACTSDPAQPVPPPGGTEATVASVSSNPAPSSDALKVGAGSVTGAGAYMADTDQQWRSSIAQLTKTDANVADTARCYFVTDQAGSFMELIACGPIRRADTAEGAVWDMFTARVDNATTGLTEASPAKEGATRPEGTLYRPDGATPAADADQLPEPPKPEAPAGTVAVVDASAVKPVDPVTVDMSKNTIITPTRTFTVTAAGNLDQLTGVTTALSGDVTEGKTYVPAAGQQLMFVTLGSDPQPSTAITALGDLAGDGEPGAVTVTLQVGDTKTDLTGKLIPENSGEAAASTTLAFSVPTGAKPTLTVDQDGHPQMLDLTAASRTTELPGLYLQNPVIAVNESAPKFTATYKSESAPNTIGYTLTVKSVAFTPYDPTAGWAPDGQMWAEMVVNHEFEHGGEITLDTTGWKVTANGKPVTAVNADAANTDRDVALTYPVPADTTTIDGTLTTKFTYFETGINNEPQTYNPKPLTFTANVK</sequence>
<evidence type="ECO:0000313" key="3">
    <source>
        <dbReference type="EMBL" id="XCG64100.1"/>
    </source>
</evidence>
<feature type="chain" id="PRO_5043874015" description="Lipoprotein" evidence="2">
    <location>
        <begin position="26"/>
        <end position="494"/>
    </location>
</feature>
<dbReference type="RefSeq" id="WP_353649714.1">
    <property type="nucleotide sequence ID" value="NZ_CP159218.1"/>
</dbReference>
<feature type="region of interest" description="Disordered" evidence="1">
    <location>
        <begin position="136"/>
        <end position="179"/>
    </location>
</feature>
<evidence type="ECO:0008006" key="4">
    <source>
        <dbReference type="Google" id="ProtNLM"/>
    </source>
</evidence>
<dbReference type="AlphaFoldDB" id="A0AAU8DS38"/>
<name>A0AAU8DS38_9ACTN</name>
<organism evidence="3">
    <name type="scientific">Nakamurella sp. A5-74</name>
    <dbReference type="NCBI Taxonomy" id="3158264"/>
    <lineage>
        <taxon>Bacteria</taxon>
        <taxon>Bacillati</taxon>
        <taxon>Actinomycetota</taxon>
        <taxon>Actinomycetes</taxon>
        <taxon>Nakamurellales</taxon>
        <taxon>Nakamurellaceae</taxon>
        <taxon>Nakamurella</taxon>
    </lineage>
</organism>
<dbReference type="PROSITE" id="PS51257">
    <property type="entry name" value="PROKAR_LIPOPROTEIN"/>
    <property type="match status" value="1"/>
</dbReference>
<proteinExistence type="predicted"/>